<comment type="caution">
    <text evidence="1">The sequence shown here is derived from an EMBL/GenBank/DDBJ whole genome shotgun (WGS) entry which is preliminary data.</text>
</comment>
<organism evidence="1 2">
    <name type="scientific">Irpex rosettiformis</name>
    <dbReference type="NCBI Taxonomy" id="378272"/>
    <lineage>
        <taxon>Eukaryota</taxon>
        <taxon>Fungi</taxon>
        <taxon>Dikarya</taxon>
        <taxon>Basidiomycota</taxon>
        <taxon>Agaricomycotina</taxon>
        <taxon>Agaricomycetes</taxon>
        <taxon>Polyporales</taxon>
        <taxon>Irpicaceae</taxon>
        <taxon>Irpex</taxon>
    </lineage>
</organism>
<proteinExistence type="predicted"/>
<sequence length="672" mass="69737">MTPLSWAVAAIASVLVHIAQVHASVTIYNNNGMQQQPVGTDTAAGATATNSSIPQWLADMPAFNSIVLQAPAIPSPAPPNQFTLNLQGSTANVPGISIKQNGTFLGFSIEMSVATQVIGINSTFLQVPFLNLMALLAQRGGTVPVRVGGNTQEFATLVGSIADGKALEKDKEDTSNPTATPNLVFTSEIIYMLNNVSALVGVKWYLGIPFNDTSNLRLGIAEAGEAILGDNLLGFQLGNEPDLYVNHGHRPQGWNQTNYFEEFGAVIQAIANDVNIPVRNNLIAPSVSGAWTPESVFDTGFIPAYTGSLGFLAVEHYPDNNCAAAFPGSTSAAPVVPQDVFPNYLSHNAGNSIVSAYLDTSSIALQAGKPFIMFETNTASCGGFPGVSDSFGAALWGVDYGMVMAFNNFSQALVHVGGVSDTYNPFTPPPTNISTSKQWTIGPIFYSTIVIAEALGPTGTAQVFDLGANGNNIYTPGYAIYENGNLARVLLVNFVTDASGASTYTATLSFAGGNVPGSVSVKYLLAPSVSEKDNITWAGQTFGSKFESDGRLRGNETISTVQCDQGAGTCAIQVPAPAVALVFLTSSALQDVSPSSTQTFSTTAVTKVGHSATIDATALATSNGNTGADRQKLSSTSKGSSGASSMMPAVPTAAVLIVTGAASLLLTLGLSH</sequence>
<dbReference type="EMBL" id="MU274917">
    <property type="protein sequence ID" value="KAI0087558.1"/>
    <property type="molecule type" value="Genomic_DNA"/>
</dbReference>
<evidence type="ECO:0000313" key="1">
    <source>
        <dbReference type="EMBL" id="KAI0087558.1"/>
    </source>
</evidence>
<protein>
    <submittedName>
        <fullName evidence="1">Uncharacterized protein</fullName>
    </submittedName>
</protein>
<reference evidence="1" key="1">
    <citation type="journal article" date="2021" name="Environ. Microbiol.">
        <title>Gene family expansions and transcriptome signatures uncover fungal adaptations to wood decay.</title>
        <authorList>
            <person name="Hage H."/>
            <person name="Miyauchi S."/>
            <person name="Viragh M."/>
            <person name="Drula E."/>
            <person name="Min B."/>
            <person name="Chaduli D."/>
            <person name="Navarro D."/>
            <person name="Favel A."/>
            <person name="Norest M."/>
            <person name="Lesage-Meessen L."/>
            <person name="Balint B."/>
            <person name="Merenyi Z."/>
            <person name="de Eugenio L."/>
            <person name="Morin E."/>
            <person name="Martinez A.T."/>
            <person name="Baldrian P."/>
            <person name="Stursova M."/>
            <person name="Martinez M.J."/>
            <person name="Novotny C."/>
            <person name="Magnuson J.K."/>
            <person name="Spatafora J.W."/>
            <person name="Maurice S."/>
            <person name="Pangilinan J."/>
            <person name="Andreopoulos W."/>
            <person name="LaButti K."/>
            <person name="Hundley H."/>
            <person name="Na H."/>
            <person name="Kuo A."/>
            <person name="Barry K."/>
            <person name="Lipzen A."/>
            <person name="Henrissat B."/>
            <person name="Riley R."/>
            <person name="Ahrendt S."/>
            <person name="Nagy L.G."/>
            <person name="Grigoriev I.V."/>
            <person name="Martin F."/>
            <person name="Rosso M.N."/>
        </authorList>
    </citation>
    <scope>NUCLEOTIDE SEQUENCE</scope>
    <source>
        <strain evidence="1">CBS 384.51</strain>
    </source>
</reference>
<keyword evidence="2" id="KW-1185">Reference proteome</keyword>
<accession>A0ACB8TZU6</accession>
<gene>
    <name evidence="1" type="ORF">BDY19DRAFT_994874</name>
</gene>
<name>A0ACB8TZU6_9APHY</name>
<dbReference type="Proteomes" id="UP001055072">
    <property type="component" value="Unassembled WGS sequence"/>
</dbReference>
<evidence type="ECO:0000313" key="2">
    <source>
        <dbReference type="Proteomes" id="UP001055072"/>
    </source>
</evidence>